<sequence length="288" mass="33136">MKKLSLVLALLLLQASLWAQKDERPALIATVDSFFLHLHSGDSAKMRPLLAPQMELLTVAGDKVQRSPLPAFLMAIARQPRLQEWEEKLWDYRLQIDGPLATVWTPYSFYLDGNLSHCGANHFTLRQKADGQWQIISLVDSRRQEGCLNRSWAEESQAKIDSLLDQWHLAAKEADADGFFGKMTEKGIYIGTDAGERWYRDELRKWAKGAFKKAPAWDFSVKERHIRIDEQGGKTAWADELLDTWMGPCRATAVLSYQNGEWKIEHYQLSMTVPNEKVKAYLKWLEQK</sequence>
<dbReference type="SUPFAM" id="SSF54427">
    <property type="entry name" value="NTF2-like"/>
    <property type="match status" value="2"/>
</dbReference>
<reference evidence="3 4" key="1">
    <citation type="journal article" date="2012" name="Stand. Genomic Sci.">
        <title>Complete genome sequencing and analysis of Saprospira grandis str. Lewin, a predatory marine bacterium.</title>
        <authorList>
            <person name="Saw J.H."/>
            <person name="Yuryev A."/>
            <person name="Kanbe M."/>
            <person name="Hou S."/>
            <person name="Young A.G."/>
            <person name="Aizawa S."/>
            <person name="Alam M."/>
        </authorList>
    </citation>
    <scope>NUCLEOTIDE SEQUENCE [LARGE SCALE GENOMIC DNA]</scope>
    <source>
        <strain evidence="3 4">Lewin</strain>
    </source>
</reference>
<dbReference type="HOGENOM" id="CLU_966090_0_0_10"/>
<dbReference type="KEGG" id="sgn:SGRA_3080"/>
<proteinExistence type="predicted"/>
<keyword evidence="4" id="KW-1185">Reference proteome</keyword>
<dbReference type="eggNOG" id="COG4319">
    <property type="taxonomic scope" value="Bacteria"/>
</dbReference>
<feature type="signal peptide" evidence="1">
    <location>
        <begin position="1"/>
        <end position="19"/>
    </location>
</feature>
<dbReference type="InterPro" id="IPR037401">
    <property type="entry name" value="SnoaL-like"/>
</dbReference>
<feature type="domain" description="SnoaL-like" evidence="2">
    <location>
        <begin position="160"/>
        <end position="274"/>
    </location>
</feature>
<dbReference type="AlphaFoldDB" id="H6KZN2"/>
<dbReference type="Pfam" id="PF13474">
    <property type="entry name" value="SnoaL_3"/>
    <property type="match status" value="1"/>
</dbReference>
<keyword evidence="1" id="KW-0732">Signal</keyword>
<protein>
    <recommendedName>
        <fullName evidence="2">SnoaL-like domain-containing protein</fullName>
    </recommendedName>
</protein>
<name>H6KZN2_SAPGL</name>
<accession>H6KZN2</accession>
<dbReference type="EMBL" id="CP002831">
    <property type="protein sequence ID" value="AFC25808.1"/>
    <property type="molecule type" value="Genomic_DNA"/>
</dbReference>
<organism evidence="3 4">
    <name type="scientific">Saprospira grandis (strain Lewin)</name>
    <dbReference type="NCBI Taxonomy" id="984262"/>
    <lineage>
        <taxon>Bacteria</taxon>
        <taxon>Pseudomonadati</taxon>
        <taxon>Bacteroidota</taxon>
        <taxon>Saprospiria</taxon>
        <taxon>Saprospirales</taxon>
        <taxon>Saprospiraceae</taxon>
        <taxon>Saprospira</taxon>
    </lineage>
</organism>
<dbReference type="Gene3D" id="3.10.450.50">
    <property type="match status" value="2"/>
</dbReference>
<dbReference type="InterPro" id="IPR032710">
    <property type="entry name" value="NTF2-like_dom_sf"/>
</dbReference>
<feature type="chain" id="PRO_5003603739" description="SnoaL-like domain-containing protein" evidence="1">
    <location>
        <begin position="20"/>
        <end position="288"/>
    </location>
</feature>
<evidence type="ECO:0000313" key="3">
    <source>
        <dbReference type="EMBL" id="AFC25808.1"/>
    </source>
</evidence>
<dbReference type="RefSeq" id="WP_015693407.1">
    <property type="nucleotide sequence ID" value="NC_016940.1"/>
</dbReference>
<dbReference type="OrthoDB" id="271716at2"/>
<evidence type="ECO:0000256" key="1">
    <source>
        <dbReference type="SAM" id="SignalP"/>
    </source>
</evidence>
<evidence type="ECO:0000259" key="2">
    <source>
        <dbReference type="Pfam" id="PF13474"/>
    </source>
</evidence>
<evidence type="ECO:0000313" key="4">
    <source>
        <dbReference type="Proteomes" id="UP000007519"/>
    </source>
</evidence>
<gene>
    <name evidence="3" type="ordered locus">SGRA_3080</name>
</gene>
<dbReference type="STRING" id="984262.SGRA_3080"/>
<dbReference type="Proteomes" id="UP000007519">
    <property type="component" value="Chromosome"/>
</dbReference>